<dbReference type="NCBIfam" id="TIGR01218">
    <property type="entry name" value="Gpos_tandem_5TM"/>
    <property type="match status" value="1"/>
</dbReference>
<dbReference type="AlphaFoldDB" id="A0A6G8AQA4"/>
<reference evidence="2 3" key="1">
    <citation type="submission" date="2020-03" db="EMBL/GenBank/DDBJ databases">
        <title>Vagococcus sp. nov., isolated from beetles.</title>
        <authorList>
            <person name="Hyun D.-W."/>
            <person name="Bae J.-W."/>
        </authorList>
    </citation>
    <scope>NUCLEOTIDE SEQUENCE [LARGE SCALE GENOMIC DNA]</scope>
    <source>
        <strain evidence="2 3">HDW17B</strain>
    </source>
</reference>
<dbReference type="RefSeq" id="WP_166033369.1">
    <property type="nucleotide sequence ID" value="NZ_CP049887.1"/>
</dbReference>
<evidence type="ECO:0000256" key="1">
    <source>
        <dbReference type="SAM" id="Phobius"/>
    </source>
</evidence>
<dbReference type="KEGG" id="vhy:G7082_01280"/>
<name>A0A6G8AQA4_9ENTE</name>
<protein>
    <submittedName>
        <fullName evidence="2">DUF443 domain-containing protein</fullName>
    </submittedName>
</protein>
<feature type="transmembrane region" description="Helical" evidence="1">
    <location>
        <begin position="170"/>
        <end position="189"/>
    </location>
</feature>
<keyword evidence="1" id="KW-1133">Transmembrane helix</keyword>
<dbReference type="Pfam" id="PF04276">
    <property type="entry name" value="DUF443"/>
    <property type="match status" value="1"/>
</dbReference>
<dbReference type="EMBL" id="CP049887">
    <property type="protein sequence ID" value="QIL47258.1"/>
    <property type="molecule type" value="Genomic_DNA"/>
</dbReference>
<evidence type="ECO:0000313" key="2">
    <source>
        <dbReference type="EMBL" id="QIL47258.1"/>
    </source>
</evidence>
<dbReference type="Proteomes" id="UP000501747">
    <property type="component" value="Chromosome"/>
</dbReference>
<proteinExistence type="predicted"/>
<gene>
    <name evidence="2" type="ORF">G7082_01280</name>
</gene>
<feature type="transmembrane region" description="Helical" evidence="1">
    <location>
        <begin position="145"/>
        <end position="164"/>
    </location>
</feature>
<keyword evidence="3" id="KW-1185">Reference proteome</keyword>
<accession>A0A6G8AQA4</accession>
<feature type="transmembrane region" description="Helical" evidence="1">
    <location>
        <begin position="92"/>
        <end position="110"/>
    </location>
</feature>
<evidence type="ECO:0000313" key="3">
    <source>
        <dbReference type="Proteomes" id="UP000501747"/>
    </source>
</evidence>
<feature type="transmembrane region" description="Helical" evidence="1">
    <location>
        <begin position="64"/>
        <end position="80"/>
    </location>
</feature>
<dbReference type="InterPro" id="IPR005915">
    <property type="entry name" value="Tandem_5TM"/>
</dbReference>
<organism evidence="2 3">
    <name type="scientific">Vagococcus hydrophili</name>
    <dbReference type="NCBI Taxonomy" id="2714947"/>
    <lineage>
        <taxon>Bacteria</taxon>
        <taxon>Bacillati</taxon>
        <taxon>Bacillota</taxon>
        <taxon>Bacilli</taxon>
        <taxon>Lactobacillales</taxon>
        <taxon>Enterococcaceae</taxon>
        <taxon>Vagococcus</taxon>
    </lineage>
</organism>
<sequence length="199" mass="23760">MNLSETKMRRYKLMEYDSQYYLVDMETSTKSYLLPYLVWMYPLKVYKISEKEYHHLVNIRQTKSTYLLGFLGMILGKVIYEVFKNSVLDNQLTFLFLIIGTIGFIFFRLLQSSQQFNKLNQHLKLTNQNQYLSLTELSSNYRKQAIGRLVASYLMFIAIAYFAISFDSIILIIYFLLLAVISYQNRYYLSPYTYQITIR</sequence>
<keyword evidence="1" id="KW-0812">Transmembrane</keyword>
<keyword evidence="1" id="KW-0472">Membrane</keyword>